<name>A0A1R3IS19_COCAP</name>
<protein>
    <submittedName>
        <fullName evidence="1">Uncharacterized protein</fullName>
    </submittedName>
</protein>
<sequence>MPLLIPLSSKRACHQLSQTKATLSVA</sequence>
<dbReference type="Gramene" id="OMO85357">
    <property type="protein sequence ID" value="OMO85357"/>
    <property type="gene ID" value="CCACVL1_10252"/>
</dbReference>
<dbReference type="EMBL" id="AWWV01009610">
    <property type="protein sequence ID" value="OMO85357.1"/>
    <property type="molecule type" value="Genomic_DNA"/>
</dbReference>
<dbReference type="AlphaFoldDB" id="A0A1R3IS19"/>
<keyword evidence="2" id="KW-1185">Reference proteome</keyword>
<reference evidence="1 2" key="1">
    <citation type="submission" date="2013-09" db="EMBL/GenBank/DDBJ databases">
        <title>Corchorus capsularis genome sequencing.</title>
        <authorList>
            <person name="Alam M."/>
            <person name="Haque M.S."/>
            <person name="Islam M.S."/>
            <person name="Emdad E.M."/>
            <person name="Islam M.M."/>
            <person name="Ahmed B."/>
            <person name="Halim A."/>
            <person name="Hossen Q.M.M."/>
            <person name="Hossain M.Z."/>
            <person name="Ahmed R."/>
            <person name="Khan M.M."/>
            <person name="Islam R."/>
            <person name="Rashid M.M."/>
            <person name="Khan S.A."/>
            <person name="Rahman M.S."/>
            <person name="Alam M."/>
        </authorList>
    </citation>
    <scope>NUCLEOTIDE SEQUENCE [LARGE SCALE GENOMIC DNA]</scope>
    <source>
        <strain evidence="2">cv. CVL-1</strain>
        <tissue evidence="1">Whole seedling</tissue>
    </source>
</reference>
<comment type="caution">
    <text evidence="1">The sequence shown here is derived from an EMBL/GenBank/DDBJ whole genome shotgun (WGS) entry which is preliminary data.</text>
</comment>
<proteinExistence type="predicted"/>
<evidence type="ECO:0000313" key="2">
    <source>
        <dbReference type="Proteomes" id="UP000188268"/>
    </source>
</evidence>
<gene>
    <name evidence="1" type="ORF">CCACVL1_10252</name>
</gene>
<organism evidence="1 2">
    <name type="scientific">Corchorus capsularis</name>
    <name type="common">Jute</name>
    <dbReference type="NCBI Taxonomy" id="210143"/>
    <lineage>
        <taxon>Eukaryota</taxon>
        <taxon>Viridiplantae</taxon>
        <taxon>Streptophyta</taxon>
        <taxon>Embryophyta</taxon>
        <taxon>Tracheophyta</taxon>
        <taxon>Spermatophyta</taxon>
        <taxon>Magnoliopsida</taxon>
        <taxon>eudicotyledons</taxon>
        <taxon>Gunneridae</taxon>
        <taxon>Pentapetalae</taxon>
        <taxon>rosids</taxon>
        <taxon>malvids</taxon>
        <taxon>Malvales</taxon>
        <taxon>Malvaceae</taxon>
        <taxon>Grewioideae</taxon>
        <taxon>Apeibeae</taxon>
        <taxon>Corchorus</taxon>
    </lineage>
</organism>
<accession>A0A1R3IS19</accession>
<dbReference type="Proteomes" id="UP000188268">
    <property type="component" value="Unassembled WGS sequence"/>
</dbReference>
<evidence type="ECO:0000313" key="1">
    <source>
        <dbReference type="EMBL" id="OMO85357.1"/>
    </source>
</evidence>